<sequence length="760" mass="82134">MGDASCGVALGNQLRSAHFDWLRLLPETHPSPRSTFFFSHRSALPATKNTFLEHPLPSLLPALSSSPRLSSLSCCTSASPAAQMNQPPRPPAPARNTAMPQSKASRATPTRLTSFTALSPDPSSPAGSSASLSSKPPTTPNALRSEPRKSEHPPGSPGDIFSSLPRRSSWGESAPAASTRTGNDGPDATFDAGEIADSELRIEELDVPDLDRRAAVGGESRGGVDHRPPFSHVLRGGGGWDGNRKVQITEAESEITASPHSQLRHLSRTAPPIASSHIPVPIGPHGGAGAHAGAATRLQRLPRSFGPPIEPSRDQTPRSALIALNRSELALQVPQSPFDHIIKQGDFEDDPADPFIVKRSPGVKTTTGAASDSFYEGEPAFGSSTLGMNSGSRGPFDSSIASSVSAILEERPPNALDDGVDYNDDEEDEANYEVYSEDEAFSPDCEENRAPWTDNDELDEELYPKGSLSSAGRSSSPSLSPSRKYANASPRHRNSPRSDSPSDATLTDEESADLLEISMVVPSEPSAVSPAKPPTRSPGSADHRLAQPFDRAEIIATLQQKISQYAEQEATGEGFGMLGSDTVADNIDEEVYVGVREVLKDVKDIVAVVRERQLAQYKQSQSVRAGVAQWATNTEEKVNLRVELDKTKEKIRSHQERSVADGDGVEEAKPSSDVPRTKNIQRDMAALQKLRDRASQRERDLNNELNQLRTENLALQRDVDQKKSRKNKAQTAHTMNPFWFLFTVFAVLMCSVAAVYAFAW</sequence>
<feature type="region of interest" description="Disordered" evidence="1">
    <location>
        <begin position="272"/>
        <end position="293"/>
    </location>
</feature>
<organism evidence="3 4">
    <name type="scientific">Blyttiomyces helicus</name>
    <dbReference type="NCBI Taxonomy" id="388810"/>
    <lineage>
        <taxon>Eukaryota</taxon>
        <taxon>Fungi</taxon>
        <taxon>Fungi incertae sedis</taxon>
        <taxon>Chytridiomycota</taxon>
        <taxon>Chytridiomycota incertae sedis</taxon>
        <taxon>Chytridiomycetes</taxon>
        <taxon>Chytridiomycetes incertae sedis</taxon>
        <taxon>Blyttiomyces</taxon>
    </lineage>
</organism>
<feature type="transmembrane region" description="Helical" evidence="2">
    <location>
        <begin position="738"/>
        <end position="759"/>
    </location>
</feature>
<dbReference type="EMBL" id="KZ999225">
    <property type="protein sequence ID" value="RKO85288.1"/>
    <property type="molecule type" value="Genomic_DNA"/>
</dbReference>
<keyword evidence="4" id="KW-1185">Reference proteome</keyword>
<evidence type="ECO:0000313" key="3">
    <source>
        <dbReference type="EMBL" id="RKO85288.1"/>
    </source>
</evidence>
<feature type="compositionally biased region" description="Low complexity" evidence="1">
    <location>
        <begin position="466"/>
        <end position="483"/>
    </location>
</feature>
<keyword evidence="2" id="KW-1133">Transmembrane helix</keyword>
<feature type="compositionally biased region" description="Basic and acidic residues" evidence="1">
    <location>
        <begin position="198"/>
        <end position="214"/>
    </location>
</feature>
<proteinExistence type="predicted"/>
<evidence type="ECO:0000256" key="1">
    <source>
        <dbReference type="SAM" id="MobiDB-lite"/>
    </source>
</evidence>
<feature type="compositionally biased region" description="Polar residues" evidence="1">
    <location>
        <begin position="382"/>
        <end position="392"/>
    </location>
</feature>
<feature type="region of interest" description="Disordered" evidence="1">
    <location>
        <begin position="649"/>
        <end position="681"/>
    </location>
</feature>
<protein>
    <submittedName>
        <fullName evidence="3">Uncharacterized protein</fullName>
    </submittedName>
</protein>
<feature type="region of interest" description="Disordered" evidence="1">
    <location>
        <begin position="341"/>
        <end position="546"/>
    </location>
</feature>
<feature type="compositionally biased region" description="Low complexity" evidence="1">
    <location>
        <begin position="118"/>
        <end position="136"/>
    </location>
</feature>
<feature type="compositionally biased region" description="Basic and acidic residues" evidence="1">
    <location>
        <begin position="649"/>
        <end position="670"/>
    </location>
</feature>
<feature type="compositionally biased region" description="Acidic residues" evidence="1">
    <location>
        <begin position="418"/>
        <end position="445"/>
    </location>
</feature>
<gene>
    <name evidence="3" type="ORF">BDK51DRAFT_37906</name>
</gene>
<keyword evidence="2" id="KW-0812">Transmembrane</keyword>
<evidence type="ECO:0000313" key="4">
    <source>
        <dbReference type="Proteomes" id="UP000269721"/>
    </source>
</evidence>
<dbReference type="AlphaFoldDB" id="A0A4P9W3D4"/>
<reference evidence="4" key="1">
    <citation type="journal article" date="2018" name="Nat. Microbiol.">
        <title>Leveraging single-cell genomics to expand the fungal tree of life.</title>
        <authorList>
            <person name="Ahrendt S.R."/>
            <person name="Quandt C.A."/>
            <person name="Ciobanu D."/>
            <person name="Clum A."/>
            <person name="Salamov A."/>
            <person name="Andreopoulos B."/>
            <person name="Cheng J.F."/>
            <person name="Woyke T."/>
            <person name="Pelin A."/>
            <person name="Henrissat B."/>
            <person name="Reynolds N.K."/>
            <person name="Benny G.L."/>
            <person name="Smith M.E."/>
            <person name="James T.Y."/>
            <person name="Grigoriev I.V."/>
        </authorList>
    </citation>
    <scope>NUCLEOTIDE SEQUENCE [LARGE SCALE GENOMIC DNA]</scope>
</reference>
<name>A0A4P9W3D4_9FUNG</name>
<feature type="compositionally biased region" description="Polar residues" evidence="1">
    <location>
        <begin position="102"/>
        <end position="117"/>
    </location>
</feature>
<dbReference type="Proteomes" id="UP000269721">
    <property type="component" value="Unassembled WGS sequence"/>
</dbReference>
<evidence type="ECO:0000256" key="2">
    <source>
        <dbReference type="SAM" id="Phobius"/>
    </source>
</evidence>
<accession>A0A4P9W3D4</accession>
<keyword evidence="2" id="KW-0472">Membrane</keyword>
<feature type="region of interest" description="Disordered" evidence="1">
    <location>
        <begin position="74"/>
        <end position="243"/>
    </location>
</feature>